<organism evidence="1 2">
    <name type="scientific">Choristoneura fumiferana</name>
    <name type="common">Spruce budworm moth</name>
    <name type="synonym">Archips fumiferana</name>
    <dbReference type="NCBI Taxonomy" id="7141"/>
    <lineage>
        <taxon>Eukaryota</taxon>
        <taxon>Metazoa</taxon>
        <taxon>Ecdysozoa</taxon>
        <taxon>Arthropoda</taxon>
        <taxon>Hexapoda</taxon>
        <taxon>Insecta</taxon>
        <taxon>Pterygota</taxon>
        <taxon>Neoptera</taxon>
        <taxon>Endopterygota</taxon>
        <taxon>Lepidoptera</taxon>
        <taxon>Glossata</taxon>
        <taxon>Ditrysia</taxon>
        <taxon>Tortricoidea</taxon>
        <taxon>Tortricidae</taxon>
        <taxon>Tortricinae</taxon>
        <taxon>Choristoneura</taxon>
    </lineage>
</organism>
<proteinExistence type="predicted"/>
<comment type="caution">
    <text evidence="1">The sequence shown here is derived from an EMBL/GenBank/DDBJ whole genome shotgun (WGS) entry which is preliminary data.</text>
</comment>
<protein>
    <submittedName>
        <fullName evidence="1">Uncharacterized protein</fullName>
    </submittedName>
</protein>
<dbReference type="EMBL" id="CM046125">
    <property type="protein sequence ID" value="KAI8423145.1"/>
    <property type="molecule type" value="Genomic_DNA"/>
</dbReference>
<evidence type="ECO:0000313" key="1">
    <source>
        <dbReference type="EMBL" id="KAI8423145.1"/>
    </source>
</evidence>
<name>A0ACC0JGC8_CHOFU</name>
<reference evidence="1 2" key="1">
    <citation type="journal article" date="2022" name="Genome Biol. Evol.">
        <title>The Spruce Budworm Genome: Reconstructing the Evolutionary History of Antifreeze Proteins.</title>
        <authorList>
            <person name="Beliveau C."/>
            <person name="Gagne P."/>
            <person name="Picq S."/>
            <person name="Vernygora O."/>
            <person name="Keeling C.I."/>
            <person name="Pinkney K."/>
            <person name="Doucet D."/>
            <person name="Wen F."/>
            <person name="Johnston J.S."/>
            <person name="Maaroufi H."/>
            <person name="Boyle B."/>
            <person name="Laroche J."/>
            <person name="Dewar K."/>
            <person name="Juretic N."/>
            <person name="Blackburn G."/>
            <person name="Nisole A."/>
            <person name="Brunet B."/>
            <person name="Brandao M."/>
            <person name="Lumley L."/>
            <person name="Duan J."/>
            <person name="Quan G."/>
            <person name="Lucarotti C.J."/>
            <person name="Roe A.D."/>
            <person name="Sperling F.A.H."/>
            <person name="Levesque R.C."/>
            <person name="Cusson M."/>
        </authorList>
    </citation>
    <scope>NUCLEOTIDE SEQUENCE [LARGE SCALE GENOMIC DNA]</scope>
    <source>
        <strain evidence="1">Glfc:IPQL:Cfum</strain>
    </source>
</reference>
<gene>
    <name evidence="1" type="ORF">MSG28_014214</name>
</gene>
<sequence length="97" mass="11577">YTRSSYLQQGKATYVKSIFLFVRFVLLEKNRTFQYSRGWTNGKRAHKRDDGRELAGNLEKILTPCQMNKLKYMLEGRPLNERPKIQQLCFNIKFNKN</sequence>
<feature type="non-terminal residue" evidence="1">
    <location>
        <position position="1"/>
    </location>
</feature>
<dbReference type="Proteomes" id="UP001064048">
    <property type="component" value="Chromosome 25"/>
</dbReference>
<keyword evidence="2" id="KW-1185">Reference proteome</keyword>
<evidence type="ECO:0000313" key="2">
    <source>
        <dbReference type="Proteomes" id="UP001064048"/>
    </source>
</evidence>
<accession>A0ACC0JGC8</accession>